<accession>A0AAU8LQF9</accession>
<feature type="region of interest" description="Disordered" evidence="1">
    <location>
        <begin position="1"/>
        <end position="24"/>
    </location>
</feature>
<feature type="region of interest" description="Disordered" evidence="1">
    <location>
        <begin position="241"/>
        <end position="275"/>
    </location>
</feature>
<name>A0AAU8LQF9_9BACT</name>
<feature type="compositionally biased region" description="Basic and acidic residues" evidence="1">
    <location>
        <begin position="1"/>
        <end position="15"/>
    </location>
</feature>
<dbReference type="EMBL" id="CP159373">
    <property type="protein sequence ID" value="XCN71447.1"/>
    <property type="molecule type" value="Genomic_DNA"/>
</dbReference>
<evidence type="ECO:0000313" key="2">
    <source>
        <dbReference type="EMBL" id="XCN71447.1"/>
    </source>
</evidence>
<organism evidence="2">
    <name type="scientific">Candidatus Electrothrix aestuarii</name>
    <dbReference type="NCBI Taxonomy" id="3062594"/>
    <lineage>
        <taxon>Bacteria</taxon>
        <taxon>Pseudomonadati</taxon>
        <taxon>Thermodesulfobacteriota</taxon>
        <taxon>Desulfobulbia</taxon>
        <taxon>Desulfobulbales</taxon>
        <taxon>Desulfobulbaceae</taxon>
        <taxon>Candidatus Electrothrix</taxon>
    </lineage>
</organism>
<reference evidence="2" key="1">
    <citation type="journal article" date="2024" name="Syst. Appl. Microbiol.">
        <title>First single-strain enrichments of Electrothrix cable bacteria, description of E. aestuarii sp. nov. and E. rattekaaiensis sp. nov., and proposal of a cable bacteria taxonomy following the rules of the SeqCode.</title>
        <authorList>
            <person name="Plum-Jensen L.E."/>
            <person name="Schramm A."/>
            <person name="Marshall I.P.G."/>
        </authorList>
    </citation>
    <scope>NUCLEOTIDE SEQUENCE</scope>
    <source>
        <strain evidence="2">Rat1</strain>
    </source>
</reference>
<proteinExistence type="predicted"/>
<dbReference type="InterPro" id="IPR011990">
    <property type="entry name" value="TPR-like_helical_dom_sf"/>
</dbReference>
<evidence type="ECO:0000256" key="1">
    <source>
        <dbReference type="SAM" id="MobiDB-lite"/>
    </source>
</evidence>
<feature type="compositionally biased region" description="Basic and acidic residues" evidence="1">
    <location>
        <begin position="266"/>
        <end position="275"/>
    </location>
</feature>
<gene>
    <name evidence="2" type="ORF">Q3M24_14115</name>
</gene>
<protein>
    <submittedName>
        <fullName evidence="2">Uncharacterized protein</fullName>
    </submittedName>
</protein>
<dbReference type="KEGG" id="eaj:Q3M24_14115"/>
<reference evidence="2" key="2">
    <citation type="submission" date="2024-06" db="EMBL/GenBank/DDBJ databases">
        <authorList>
            <person name="Plum-Jensen L.E."/>
            <person name="Schramm A."/>
            <person name="Marshall I.P.G."/>
        </authorList>
    </citation>
    <scope>NUCLEOTIDE SEQUENCE</scope>
    <source>
        <strain evidence="2">Rat1</strain>
    </source>
</reference>
<dbReference type="Gene3D" id="1.25.40.10">
    <property type="entry name" value="Tetratricopeptide repeat domain"/>
    <property type="match status" value="1"/>
</dbReference>
<dbReference type="AlphaFoldDB" id="A0AAU8LQF9"/>
<sequence>MDKPLHNNDRQKKDPPANPPPDLGQLQHDVTLLSEDARQILRLAGCLAFDLLTPASLTTLLEDDEDRCRRAVHELVRYDLLEHRKQCLHLSHPLIHEYATEHLPLDCTSLKRVAWYYISQYRPQAVTKAETPALPDGELAQCLRLVTSCLENGLWPEVQALASVIDLFLEQQDTWTVEKEVWEMRLIAARQLGDRRDEAWCLSSLGYICLRHKGEKQALHWFRQCLPLWRELDVRRDVTGMPRQNRARLPAKQSRKAQAPGKKGASRHDRSEYTKGLERMRTMQRVRRAIRSRQRKETLQSWLRFFRPWRRGDS</sequence>